<evidence type="ECO:0000313" key="13">
    <source>
        <dbReference type="Proteomes" id="UP000610960"/>
    </source>
</evidence>
<comment type="caution">
    <text evidence="12">The sequence shown here is derived from an EMBL/GenBank/DDBJ whole genome shotgun (WGS) entry which is preliminary data.</text>
</comment>
<dbReference type="Gene3D" id="2.60.40.1730">
    <property type="entry name" value="tricorn interacting facor f3 domain"/>
    <property type="match status" value="1"/>
</dbReference>
<sequence>MSFIDNYKYRTGRNFAFPEYVPQYPASFPFKIKSMRATIDLDPANKVISGTVEYDITALKPIKRISLNANEMKIERVNHSFDYDGSVLTIDLGQLSPSESISVKIEYSAKPRRGLYFVDPNPSKGDPVLTIWTQGESEDNRYWIPLPDNPNIKFPTQLTIRVPGNLVAISNGVLTGKREENGKSEWSWSFDKPHSPYLIALAAGEFEIIEEECNGVKLEYYVPKGRGTDSRLSFAHTCDMIKFYEEFTGVKYPYPIYKQVVVEEFIYGGMENTTVTILTDQTLHDKHAHCPYSEYPCKHEDFSSDSLVAHELAHQWFGDLVTTKDWANIWLNEAFATYMDALYSLHSKGRDDFLYVLLNNFRTYLGEYERRYARPIVTRLYGIPEEMFDRHTYEKGSVVLHALHELVGDSAFRKGIKRYLEAHGFGNADTEDLRKALETEYGEDLSWFFDQFVYSGGHPVIKAKWEWDAERSYVRLNIQQVQDSDSYPAYRLPLDVKVVGKDGSKTMHFLVTSREQSFAVPMNSKPLYVCIDPGFKLPRVIQSDKSLEEARAELGDGDVMCRIEAVEALTKNPSSPSMEALAKALLGDEFWGVRAEAARALGRIGTDEAKKALLEALEKEEAPRVRRAIVEALGEFKRDEGVLSKLLGILVNSRESYYVRYLAAISVGKLGIENARQALMDALGYGGHNFVITQGALLGLGELGLADSVEIISSYARGDKPTPVRVAAIQSLAKFPGNRRVIDELIALSKDDNFRVRSAVVAAAGELRDDRLLPVLDRLASQDPDGRVRRAARETAARVRQFMEKGEEYRKLRDEVEELRRREVELEERVERVERK</sequence>
<evidence type="ECO:0000256" key="6">
    <source>
        <dbReference type="ARBA" id="ARBA00022801"/>
    </source>
</evidence>
<dbReference type="EMBL" id="BMNL01000003">
    <property type="protein sequence ID" value="GGP21773.1"/>
    <property type="molecule type" value="Genomic_DNA"/>
</dbReference>
<dbReference type="GO" id="GO:0043171">
    <property type="term" value="P:peptide catabolic process"/>
    <property type="evidence" value="ECO:0007669"/>
    <property type="project" value="TreeGrafter"/>
</dbReference>
<evidence type="ECO:0000256" key="8">
    <source>
        <dbReference type="ARBA" id="ARBA00023049"/>
    </source>
</evidence>
<dbReference type="CDD" id="cd09603">
    <property type="entry name" value="M1_APN_like"/>
    <property type="match status" value="1"/>
</dbReference>
<evidence type="ECO:0000256" key="4">
    <source>
        <dbReference type="ARBA" id="ARBA00022670"/>
    </source>
</evidence>
<keyword evidence="6" id="KW-0378">Hydrolase</keyword>
<dbReference type="Pfam" id="PF17900">
    <property type="entry name" value="Peptidase_M1_N"/>
    <property type="match status" value="1"/>
</dbReference>
<evidence type="ECO:0000256" key="7">
    <source>
        <dbReference type="ARBA" id="ARBA00022833"/>
    </source>
</evidence>
<feature type="domain" description="Peptidase M1 membrane alanine aminopeptidase" evidence="10">
    <location>
        <begin position="235"/>
        <end position="452"/>
    </location>
</feature>
<dbReference type="Pfam" id="PF13646">
    <property type="entry name" value="HEAT_2"/>
    <property type="match status" value="2"/>
</dbReference>
<dbReference type="AlphaFoldDB" id="A0A830GWH3"/>
<dbReference type="RefSeq" id="WP_229657726.1">
    <property type="nucleotide sequence ID" value="NZ_BMNL01000003.1"/>
</dbReference>
<feature type="coiled-coil region" evidence="9">
    <location>
        <begin position="802"/>
        <end position="836"/>
    </location>
</feature>
<dbReference type="PRINTS" id="PR00756">
    <property type="entry name" value="ALADIPTASE"/>
</dbReference>
<dbReference type="InterPro" id="IPR045357">
    <property type="entry name" value="Aminopeptidase_N-like_N"/>
</dbReference>
<feature type="domain" description="Aminopeptidase N-like N-terminal" evidence="11">
    <location>
        <begin position="38"/>
        <end position="198"/>
    </location>
</feature>
<dbReference type="InterPro" id="IPR027268">
    <property type="entry name" value="Peptidase_M4/M1_CTD_sf"/>
</dbReference>
<dbReference type="GO" id="GO:0008270">
    <property type="term" value="F:zinc ion binding"/>
    <property type="evidence" value="ECO:0007669"/>
    <property type="project" value="InterPro"/>
</dbReference>
<dbReference type="Proteomes" id="UP000610960">
    <property type="component" value="Unassembled WGS sequence"/>
</dbReference>
<dbReference type="SUPFAM" id="SSF48371">
    <property type="entry name" value="ARM repeat"/>
    <property type="match status" value="2"/>
</dbReference>
<keyword evidence="7" id="KW-0862">Zinc</keyword>
<comment type="cofactor">
    <cofactor evidence="1">
        <name>Zn(2+)</name>
        <dbReference type="ChEBI" id="CHEBI:29105"/>
    </cofactor>
</comment>
<evidence type="ECO:0000256" key="1">
    <source>
        <dbReference type="ARBA" id="ARBA00001947"/>
    </source>
</evidence>
<gene>
    <name evidence="12" type="ORF">GCM10007981_14940</name>
</gene>
<dbReference type="InterPro" id="IPR050344">
    <property type="entry name" value="Peptidase_M1_aminopeptidases"/>
</dbReference>
<dbReference type="Pfam" id="PF01433">
    <property type="entry name" value="Peptidase_M1"/>
    <property type="match status" value="1"/>
</dbReference>
<reference evidence="12" key="2">
    <citation type="submission" date="2020-09" db="EMBL/GenBank/DDBJ databases">
        <authorList>
            <person name="Sun Q."/>
            <person name="Ohkuma M."/>
        </authorList>
    </citation>
    <scope>NUCLEOTIDE SEQUENCE</scope>
    <source>
        <strain evidence="12">JCM 10088</strain>
    </source>
</reference>
<dbReference type="InterPro" id="IPR011989">
    <property type="entry name" value="ARM-like"/>
</dbReference>
<dbReference type="GO" id="GO:0016020">
    <property type="term" value="C:membrane"/>
    <property type="evidence" value="ECO:0007669"/>
    <property type="project" value="TreeGrafter"/>
</dbReference>
<protein>
    <submittedName>
        <fullName evidence="12">Aminopeptidase</fullName>
    </submittedName>
</protein>
<dbReference type="GO" id="GO:0006508">
    <property type="term" value="P:proteolysis"/>
    <property type="evidence" value="ECO:0007669"/>
    <property type="project" value="UniProtKB-KW"/>
</dbReference>
<dbReference type="Gene3D" id="1.25.10.10">
    <property type="entry name" value="Leucine-rich Repeat Variant"/>
    <property type="match status" value="2"/>
</dbReference>
<dbReference type="InterPro" id="IPR001930">
    <property type="entry name" value="Peptidase_M1"/>
</dbReference>
<keyword evidence="3 12" id="KW-0031">Aminopeptidase</keyword>
<dbReference type="InterPro" id="IPR014782">
    <property type="entry name" value="Peptidase_M1_dom"/>
</dbReference>
<dbReference type="PANTHER" id="PTHR11533:SF174">
    <property type="entry name" value="PUROMYCIN-SENSITIVE AMINOPEPTIDASE-RELATED"/>
    <property type="match status" value="1"/>
</dbReference>
<evidence type="ECO:0000313" key="12">
    <source>
        <dbReference type="EMBL" id="GGP21773.1"/>
    </source>
</evidence>
<keyword evidence="9" id="KW-0175">Coiled coil</keyword>
<dbReference type="GO" id="GO:0005737">
    <property type="term" value="C:cytoplasm"/>
    <property type="evidence" value="ECO:0007669"/>
    <property type="project" value="TreeGrafter"/>
</dbReference>
<comment type="similarity">
    <text evidence="2">Belongs to the peptidase M1 family.</text>
</comment>
<dbReference type="InterPro" id="IPR004155">
    <property type="entry name" value="PBS_lyase_HEAT"/>
</dbReference>
<evidence type="ECO:0000256" key="5">
    <source>
        <dbReference type="ARBA" id="ARBA00022723"/>
    </source>
</evidence>
<dbReference type="InterPro" id="IPR042097">
    <property type="entry name" value="Aminopeptidase_N-like_N_sf"/>
</dbReference>
<dbReference type="GO" id="GO:0042277">
    <property type="term" value="F:peptide binding"/>
    <property type="evidence" value="ECO:0007669"/>
    <property type="project" value="TreeGrafter"/>
</dbReference>
<evidence type="ECO:0000256" key="3">
    <source>
        <dbReference type="ARBA" id="ARBA00022438"/>
    </source>
</evidence>
<evidence type="ECO:0000256" key="9">
    <source>
        <dbReference type="SAM" id="Coils"/>
    </source>
</evidence>
<keyword evidence="8" id="KW-0482">Metalloprotease</keyword>
<keyword evidence="13" id="KW-1185">Reference proteome</keyword>
<dbReference type="Gene3D" id="1.10.390.10">
    <property type="entry name" value="Neutral Protease Domain 2"/>
    <property type="match status" value="1"/>
</dbReference>
<dbReference type="SMART" id="SM00567">
    <property type="entry name" value="EZ_HEAT"/>
    <property type="match status" value="6"/>
</dbReference>
<reference evidence="12" key="1">
    <citation type="journal article" date="2014" name="Int. J. Syst. Evol. Microbiol.">
        <title>Complete genome sequence of Corynebacterium casei LMG S-19264T (=DSM 44701T), isolated from a smear-ripened cheese.</title>
        <authorList>
            <consortium name="US DOE Joint Genome Institute (JGI-PGF)"/>
            <person name="Walter F."/>
            <person name="Albersmeier A."/>
            <person name="Kalinowski J."/>
            <person name="Ruckert C."/>
        </authorList>
    </citation>
    <scope>NUCLEOTIDE SEQUENCE</scope>
    <source>
        <strain evidence="12">JCM 10088</strain>
    </source>
</reference>
<evidence type="ECO:0000259" key="10">
    <source>
        <dbReference type="Pfam" id="PF01433"/>
    </source>
</evidence>
<dbReference type="GO" id="GO:0070006">
    <property type="term" value="F:metalloaminopeptidase activity"/>
    <property type="evidence" value="ECO:0007669"/>
    <property type="project" value="TreeGrafter"/>
</dbReference>
<evidence type="ECO:0000256" key="2">
    <source>
        <dbReference type="ARBA" id="ARBA00010136"/>
    </source>
</evidence>
<dbReference type="PANTHER" id="PTHR11533">
    <property type="entry name" value="PROTEASE M1 ZINC METALLOPROTEASE"/>
    <property type="match status" value="1"/>
</dbReference>
<evidence type="ECO:0000259" key="11">
    <source>
        <dbReference type="Pfam" id="PF17900"/>
    </source>
</evidence>
<dbReference type="GO" id="GO:0005615">
    <property type="term" value="C:extracellular space"/>
    <property type="evidence" value="ECO:0007669"/>
    <property type="project" value="TreeGrafter"/>
</dbReference>
<accession>A0A830GWH3</accession>
<dbReference type="SUPFAM" id="SSF55486">
    <property type="entry name" value="Metalloproteases ('zincins'), catalytic domain"/>
    <property type="match status" value="1"/>
</dbReference>
<proteinExistence type="inferred from homology"/>
<keyword evidence="4" id="KW-0645">Protease</keyword>
<organism evidence="12 13">
    <name type="scientific">Thermocladium modestius</name>
    <dbReference type="NCBI Taxonomy" id="62609"/>
    <lineage>
        <taxon>Archaea</taxon>
        <taxon>Thermoproteota</taxon>
        <taxon>Thermoprotei</taxon>
        <taxon>Thermoproteales</taxon>
        <taxon>Thermoproteaceae</taxon>
        <taxon>Thermocladium</taxon>
    </lineage>
</organism>
<keyword evidence="5" id="KW-0479">Metal-binding</keyword>
<dbReference type="SUPFAM" id="SSF63737">
    <property type="entry name" value="Leukotriene A4 hydrolase N-terminal domain"/>
    <property type="match status" value="1"/>
</dbReference>
<dbReference type="InterPro" id="IPR016024">
    <property type="entry name" value="ARM-type_fold"/>
</dbReference>
<name>A0A830GWH3_9CREN</name>
<dbReference type="FunFam" id="1.10.390.10:FF:000013">
    <property type="entry name" value="Aminopeptidase N"/>
    <property type="match status" value="1"/>
</dbReference>